<dbReference type="SMART" id="SM00198">
    <property type="entry name" value="SCP"/>
    <property type="match status" value="1"/>
</dbReference>
<organism evidence="2 3">
    <name type="scientific">Strongyloides venezuelensis</name>
    <name type="common">Threadworm</name>
    <dbReference type="NCBI Taxonomy" id="75913"/>
    <lineage>
        <taxon>Eukaryota</taxon>
        <taxon>Metazoa</taxon>
        <taxon>Ecdysozoa</taxon>
        <taxon>Nematoda</taxon>
        <taxon>Chromadorea</taxon>
        <taxon>Rhabditida</taxon>
        <taxon>Tylenchina</taxon>
        <taxon>Panagrolaimomorpha</taxon>
        <taxon>Strongyloidoidea</taxon>
        <taxon>Strongyloididae</taxon>
        <taxon>Strongyloides</taxon>
    </lineage>
</organism>
<protein>
    <submittedName>
        <fullName evidence="3">SCP domain-containing protein</fullName>
    </submittedName>
</protein>
<reference evidence="3" key="2">
    <citation type="submission" date="2015-08" db="UniProtKB">
        <authorList>
            <consortium name="WormBaseParasite"/>
        </authorList>
    </citation>
    <scope>IDENTIFICATION</scope>
</reference>
<evidence type="ECO:0000313" key="3">
    <source>
        <dbReference type="WBParaSite" id="SVE_1877900.1"/>
    </source>
</evidence>
<dbReference type="InterPro" id="IPR014044">
    <property type="entry name" value="CAP_dom"/>
</dbReference>
<dbReference type="Pfam" id="PF00188">
    <property type="entry name" value="CAP"/>
    <property type="match status" value="1"/>
</dbReference>
<dbReference type="PANTHER" id="PTHR10334">
    <property type="entry name" value="CYSTEINE-RICH SECRETORY PROTEIN-RELATED"/>
    <property type="match status" value="1"/>
</dbReference>
<sequence length="332" mass="39457">MIIKYIYLLFWLSLKCMAYDLAITYVVLKIRSREFFSYHGNLYSKKSDMMKDIIIDHPQIRTDKLLLLNVGRFVRYDEAVDPYQYVYENPFPVFAKKKLSAVIVHEIYRNGLITYECLKKTFASFNKAKSYATKMTVKYFFHPRKQHKIKLPDYMNIPKMVKKYSFSGKIWHNVWNKCYYYKCFAASDFLQLKLRFLNEINSYRSGHGVRGVTISKYSTRLAEKYLRTILNVAPKFLDRSLLRNYVSIPFYLAPLIVKRWYEEHKKYNYDTKAAITGTEHFTSLVWAGVKKVGFAVEERDDIIHFVCVFYPQPNMPRFFKSNVLKRGIAKIG</sequence>
<dbReference type="InterPro" id="IPR055805">
    <property type="entry name" value="DUF7381"/>
</dbReference>
<dbReference type="WBParaSite" id="SVE_1877900.1">
    <property type="protein sequence ID" value="SVE_1877900.1"/>
    <property type="gene ID" value="SVE_1877900"/>
</dbReference>
<dbReference type="InterPro" id="IPR001283">
    <property type="entry name" value="CRISP-related"/>
</dbReference>
<accession>A0A0K0G233</accession>
<name>A0A0K0G233_STRVS</name>
<dbReference type="Gene3D" id="3.40.33.10">
    <property type="entry name" value="CAP"/>
    <property type="match status" value="1"/>
</dbReference>
<dbReference type="Proteomes" id="UP000035680">
    <property type="component" value="Unassembled WGS sequence"/>
</dbReference>
<dbReference type="Pfam" id="PF24100">
    <property type="entry name" value="DUF7381"/>
    <property type="match status" value="1"/>
</dbReference>
<keyword evidence="2" id="KW-1185">Reference proteome</keyword>
<evidence type="ECO:0000313" key="2">
    <source>
        <dbReference type="Proteomes" id="UP000035680"/>
    </source>
</evidence>
<dbReference type="InterPro" id="IPR035940">
    <property type="entry name" value="CAP_sf"/>
</dbReference>
<feature type="domain" description="SCP" evidence="1">
    <location>
        <begin position="191"/>
        <end position="317"/>
    </location>
</feature>
<dbReference type="AlphaFoldDB" id="A0A0K0G233"/>
<dbReference type="SUPFAM" id="SSF55797">
    <property type="entry name" value="PR-1-like"/>
    <property type="match status" value="1"/>
</dbReference>
<reference evidence="2" key="1">
    <citation type="submission" date="2014-07" db="EMBL/GenBank/DDBJ databases">
        <authorList>
            <person name="Martin A.A"/>
            <person name="De Silva N."/>
        </authorList>
    </citation>
    <scope>NUCLEOTIDE SEQUENCE</scope>
</reference>
<evidence type="ECO:0000259" key="1">
    <source>
        <dbReference type="SMART" id="SM00198"/>
    </source>
</evidence>
<proteinExistence type="predicted"/>